<sequence length="184" mass="20065">MLGSVTLDLNPVDKGHSTIRGLDPKWYCISLLIMLCGSGYFQAGWVRRGSLARTASPVLRGTQIPYPAAVDLAEGYGVSHFSFCKHTIVLIALALDVDFNLDKFVDCVELDTFIASLLKRFVYAQINSNRCCLTMKIDLGGSDASQQRAVLRSVDGGTDVVHNVLDMGLDCYRDVCLSVVPGFP</sequence>
<reference evidence="2" key="1">
    <citation type="journal article" date="2023" name="Nat. Plants">
        <title>Single-cell RNA sequencing provides a high-resolution roadmap for understanding the multicellular compartmentation of specialized metabolism.</title>
        <authorList>
            <person name="Sun S."/>
            <person name="Shen X."/>
            <person name="Li Y."/>
            <person name="Li Y."/>
            <person name="Wang S."/>
            <person name="Li R."/>
            <person name="Zhang H."/>
            <person name="Shen G."/>
            <person name="Guo B."/>
            <person name="Wei J."/>
            <person name="Xu J."/>
            <person name="St-Pierre B."/>
            <person name="Chen S."/>
            <person name="Sun C."/>
        </authorList>
    </citation>
    <scope>NUCLEOTIDE SEQUENCE [LARGE SCALE GENOMIC DNA]</scope>
</reference>
<name>A0ACC0B224_CATRO</name>
<dbReference type="EMBL" id="CM044704">
    <property type="protein sequence ID" value="KAI5666681.1"/>
    <property type="molecule type" value="Genomic_DNA"/>
</dbReference>
<comment type="caution">
    <text evidence="1">The sequence shown here is derived from an EMBL/GenBank/DDBJ whole genome shotgun (WGS) entry which is preliminary data.</text>
</comment>
<gene>
    <name evidence="1" type="ORF">M9H77_16534</name>
</gene>
<dbReference type="Proteomes" id="UP001060085">
    <property type="component" value="Linkage Group LG04"/>
</dbReference>
<accession>A0ACC0B224</accession>
<evidence type="ECO:0000313" key="2">
    <source>
        <dbReference type="Proteomes" id="UP001060085"/>
    </source>
</evidence>
<evidence type="ECO:0000313" key="1">
    <source>
        <dbReference type="EMBL" id="KAI5666681.1"/>
    </source>
</evidence>
<protein>
    <submittedName>
        <fullName evidence="1">Uncharacterized protein</fullName>
    </submittedName>
</protein>
<keyword evidence="2" id="KW-1185">Reference proteome</keyword>
<proteinExistence type="predicted"/>
<organism evidence="1 2">
    <name type="scientific">Catharanthus roseus</name>
    <name type="common">Madagascar periwinkle</name>
    <name type="synonym">Vinca rosea</name>
    <dbReference type="NCBI Taxonomy" id="4058"/>
    <lineage>
        <taxon>Eukaryota</taxon>
        <taxon>Viridiplantae</taxon>
        <taxon>Streptophyta</taxon>
        <taxon>Embryophyta</taxon>
        <taxon>Tracheophyta</taxon>
        <taxon>Spermatophyta</taxon>
        <taxon>Magnoliopsida</taxon>
        <taxon>eudicotyledons</taxon>
        <taxon>Gunneridae</taxon>
        <taxon>Pentapetalae</taxon>
        <taxon>asterids</taxon>
        <taxon>lamiids</taxon>
        <taxon>Gentianales</taxon>
        <taxon>Apocynaceae</taxon>
        <taxon>Rauvolfioideae</taxon>
        <taxon>Vinceae</taxon>
        <taxon>Catharanthinae</taxon>
        <taxon>Catharanthus</taxon>
    </lineage>
</organism>